<dbReference type="AlphaFoldDB" id="A0A5M3YNF0"/>
<proteinExistence type="inferred from homology"/>
<dbReference type="EMBL" id="BLJY01000001">
    <property type="protein sequence ID" value="GFF12553.1"/>
    <property type="molecule type" value="Genomic_DNA"/>
</dbReference>
<dbReference type="GO" id="GO:0003688">
    <property type="term" value="F:DNA replication origin binding"/>
    <property type="evidence" value="ECO:0007669"/>
    <property type="project" value="TreeGrafter"/>
</dbReference>
<feature type="compositionally biased region" description="Polar residues" evidence="9">
    <location>
        <begin position="137"/>
        <end position="147"/>
    </location>
</feature>
<name>A0A5M3YNF0_ASPTE</name>
<reference evidence="10 11" key="1">
    <citation type="submission" date="2020-01" db="EMBL/GenBank/DDBJ databases">
        <title>Aspergillus terreus IFO 6365 whole genome shotgun sequence.</title>
        <authorList>
            <person name="Kanamasa S."/>
            <person name="Takahashi H."/>
        </authorList>
    </citation>
    <scope>NUCLEOTIDE SEQUENCE [LARGE SCALE GENOMIC DNA]</scope>
    <source>
        <strain evidence="10 11">IFO 6365</strain>
    </source>
</reference>
<accession>A0A5M3YNF0</accession>
<evidence type="ECO:0000256" key="2">
    <source>
        <dbReference type="ARBA" id="ARBA00007276"/>
    </source>
</evidence>
<feature type="region of interest" description="Disordered" evidence="9">
    <location>
        <begin position="54"/>
        <end position="159"/>
    </location>
</feature>
<evidence type="ECO:0000256" key="7">
    <source>
        <dbReference type="ARBA" id="ARBA00025253"/>
    </source>
</evidence>
<dbReference type="CDD" id="cd22289">
    <property type="entry name" value="RecQL4_SLD2_NTD"/>
    <property type="match status" value="1"/>
</dbReference>
<dbReference type="InterPro" id="IPR021110">
    <property type="entry name" value="DNA_rep_checkpnt_protein"/>
</dbReference>
<protein>
    <recommendedName>
        <fullName evidence="3 8">DNA replication regulator SLD2</fullName>
    </recommendedName>
</protein>
<dbReference type="GO" id="GO:0006270">
    <property type="term" value="P:DNA replication initiation"/>
    <property type="evidence" value="ECO:0007669"/>
    <property type="project" value="UniProtKB-UniRule"/>
</dbReference>
<dbReference type="FunFam" id="1.10.10.1460:FF:000001">
    <property type="entry name" value="DNA replication regulator Sld2"/>
    <property type="match status" value="1"/>
</dbReference>
<dbReference type="PANTHER" id="PTHR28124:SF1">
    <property type="entry name" value="DNA REPLICATION REGULATOR SLD2"/>
    <property type="match status" value="1"/>
</dbReference>
<dbReference type="PANTHER" id="PTHR28124">
    <property type="entry name" value="DNA REPLICATION REGULATOR SLD2"/>
    <property type="match status" value="1"/>
</dbReference>
<dbReference type="VEuPathDB" id="FungiDB:ATEG_01565"/>
<feature type="region of interest" description="Disordered" evidence="9">
    <location>
        <begin position="174"/>
        <end position="230"/>
    </location>
</feature>
<keyword evidence="6 8" id="KW-0131">Cell cycle</keyword>
<dbReference type="OrthoDB" id="8775810at2759"/>
<dbReference type="GO" id="GO:0003697">
    <property type="term" value="F:single-stranded DNA binding"/>
    <property type="evidence" value="ECO:0007669"/>
    <property type="project" value="TreeGrafter"/>
</dbReference>
<feature type="compositionally biased region" description="Acidic residues" evidence="9">
    <location>
        <begin position="205"/>
        <end position="216"/>
    </location>
</feature>
<evidence type="ECO:0000256" key="3">
    <source>
        <dbReference type="ARBA" id="ARBA00018363"/>
    </source>
</evidence>
<organism evidence="10 11">
    <name type="scientific">Aspergillus terreus</name>
    <dbReference type="NCBI Taxonomy" id="33178"/>
    <lineage>
        <taxon>Eukaryota</taxon>
        <taxon>Fungi</taxon>
        <taxon>Dikarya</taxon>
        <taxon>Ascomycota</taxon>
        <taxon>Pezizomycotina</taxon>
        <taxon>Eurotiomycetes</taxon>
        <taxon>Eurotiomycetidae</taxon>
        <taxon>Eurotiales</taxon>
        <taxon>Aspergillaceae</taxon>
        <taxon>Aspergillus</taxon>
        <taxon>Aspergillus subgen. Circumdati</taxon>
    </lineage>
</organism>
<keyword evidence="5 8" id="KW-0539">Nucleus</keyword>
<dbReference type="Gene3D" id="1.10.10.1460">
    <property type="match status" value="1"/>
</dbReference>
<evidence type="ECO:0000256" key="1">
    <source>
        <dbReference type="ARBA" id="ARBA00004123"/>
    </source>
</evidence>
<dbReference type="Pfam" id="PF11719">
    <property type="entry name" value="Drc1-Sld2"/>
    <property type="match status" value="1"/>
</dbReference>
<comment type="function">
    <text evidence="7 8">Has a role in the initiation of DNA replication. Required at S-phase checkpoint.</text>
</comment>
<evidence type="ECO:0000256" key="8">
    <source>
        <dbReference type="RuleBase" id="RU367067"/>
    </source>
</evidence>
<feature type="compositionally biased region" description="Acidic residues" evidence="9">
    <location>
        <begin position="398"/>
        <end position="413"/>
    </location>
</feature>
<evidence type="ECO:0000256" key="6">
    <source>
        <dbReference type="ARBA" id="ARBA00023306"/>
    </source>
</evidence>
<comment type="similarity">
    <text evidence="2 8">Belongs to the SLD2 family.</text>
</comment>
<dbReference type="GO" id="GO:1902977">
    <property type="term" value="P:mitotic DNA replication preinitiation complex assembly"/>
    <property type="evidence" value="ECO:0007669"/>
    <property type="project" value="TreeGrafter"/>
</dbReference>
<dbReference type="GO" id="GO:0000727">
    <property type="term" value="P:double-strand break repair via break-induced replication"/>
    <property type="evidence" value="ECO:0007669"/>
    <property type="project" value="TreeGrafter"/>
</dbReference>
<feature type="region of interest" description="Disordered" evidence="9">
    <location>
        <begin position="253"/>
        <end position="307"/>
    </location>
</feature>
<feature type="compositionally biased region" description="Polar residues" evidence="9">
    <location>
        <begin position="278"/>
        <end position="290"/>
    </location>
</feature>
<evidence type="ECO:0000313" key="11">
    <source>
        <dbReference type="Proteomes" id="UP000452235"/>
    </source>
</evidence>
<feature type="compositionally biased region" description="Polar residues" evidence="9">
    <location>
        <begin position="355"/>
        <end position="364"/>
    </location>
</feature>
<feature type="region of interest" description="Disordered" evidence="9">
    <location>
        <begin position="355"/>
        <end position="534"/>
    </location>
</feature>
<feature type="compositionally biased region" description="Basic and acidic residues" evidence="9">
    <location>
        <begin position="54"/>
        <end position="79"/>
    </location>
</feature>
<evidence type="ECO:0000313" key="10">
    <source>
        <dbReference type="EMBL" id="GFF12553.1"/>
    </source>
</evidence>
<keyword evidence="11" id="KW-1185">Reference proteome</keyword>
<comment type="caution">
    <text evidence="10">The sequence shown here is derived from an EMBL/GenBank/DDBJ whole genome shotgun (WGS) entry which is preliminary data.</text>
</comment>
<feature type="compositionally biased region" description="Acidic residues" evidence="9">
    <location>
        <begin position="444"/>
        <end position="453"/>
    </location>
</feature>
<feature type="compositionally biased region" description="Basic residues" evidence="9">
    <location>
        <begin position="516"/>
        <end position="534"/>
    </location>
</feature>
<gene>
    <name evidence="10" type="ORF">ATEIFO6365_0001077600</name>
</gene>
<comment type="subcellular location">
    <subcellularLocation>
        <location evidence="1 8">Nucleus</location>
    </subcellularLocation>
</comment>
<feature type="compositionally biased region" description="Pro residues" evidence="9">
    <location>
        <begin position="481"/>
        <end position="490"/>
    </location>
</feature>
<keyword evidence="4 8" id="KW-0235">DNA replication</keyword>
<evidence type="ECO:0000256" key="5">
    <source>
        <dbReference type="ARBA" id="ARBA00023242"/>
    </source>
</evidence>
<sequence length="534" mass="58685">MADTQSQEIPSQSATLRAELKEWERAFAAANGGRKAERSDIKKLPEIAAKYKEYSRLKSLETQREKNPHSKPVDLEERPKKRKHASSDGPDNTHPLTTPRKSAKNIFATPSKAKGAETHPAQVDPYDSPSTLRRLFSPSTHQQTSSPLKAAIGPTPQRDGKALGLFDLLSESGGSTATPSAHRLATVRGAAAQTPSKRRATMDTIAEEDEEEDEDQDSPRMERTPLSSGKKFMLSTLFATPTTWRFATMMEKENGAASTEGDEQADVDAVAPEPVESETPSFLRRSNSGRYGTGAPNGNAGGLSPIAVRKPPQFVGKGLSALVQGLRDMEEERMEDDMDVLREIEAEQAAMNVEVTDSQAQESNAGPVFKEKGQKRTTRRVRMKPVVTKSKPEPQMAESDEETENDAANESGDELAAVPETQHANASNTHDSDDAASLHTMSEPDLDSDADYEEPSRPFARSKSFTERMKEAIGVNKLPSKNPPEKPSQPPVKETEKKQPRPRKINPEAHANYRSLKIRNRGSKGRGAGRFRRR</sequence>
<dbReference type="InterPro" id="IPR040203">
    <property type="entry name" value="Sld2"/>
</dbReference>
<evidence type="ECO:0000256" key="4">
    <source>
        <dbReference type="ARBA" id="ARBA00022705"/>
    </source>
</evidence>
<dbReference type="Proteomes" id="UP000452235">
    <property type="component" value="Unassembled WGS sequence"/>
</dbReference>
<evidence type="ECO:0000256" key="9">
    <source>
        <dbReference type="SAM" id="MobiDB-lite"/>
    </source>
</evidence>
<dbReference type="GO" id="GO:0031261">
    <property type="term" value="C:DNA replication preinitiation complex"/>
    <property type="evidence" value="ECO:0007669"/>
    <property type="project" value="TreeGrafter"/>
</dbReference>